<organism evidence="1 2">
    <name type="scientific">Vicia faba</name>
    <name type="common">Broad bean</name>
    <name type="synonym">Faba vulgaris</name>
    <dbReference type="NCBI Taxonomy" id="3906"/>
    <lineage>
        <taxon>Eukaryota</taxon>
        <taxon>Viridiplantae</taxon>
        <taxon>Streptophyta</taxon>
        <taxon>Embryophyta</taxon>
        <taxon>Tracheophyta</taxon>
        <taxon>Spermatophyta</taxon>
        <taxon>Magnoliopsida</taxon>
        <taxon>eudicotyledons</taxon>
        <taxon>Gunneridae</taxon>
        <taxon>Pentapetalae</taxon>
        <taxon>rosids</taxon>
        <taxon>fabids</taxon>
        <taxon>Fabales</taxon>
        <taxon>Fabaceae</taxon>
        <taxon>Papilionoideae</taxon>
        <taxon>50 kb inversion clade</taxon>
        <taxon>NPAAA clade</taxon>
        <taxon>Hologalegina</taxon>
        <taxon>IRL clade</taxon>
        <taxon>Fabeae</taxon>
        <taxon>Vicia</taxon>
    </lineage>
</organism>
<gene>
    <name evidence="1" type="ORF">VFH_II061040</name>
</gene>
<dbReference type="EMBL" id="OX451737">
    <property type="protein sequence ID" value="CAI8596998.1"/>
    <property type="molecule type" value="Genomic_DNA"/>
</dbReference>
<evidence type="ECO:0000313" key="1">
    <source>
        <dbReference type="EMBL" id="CAI8596998.1"/>
    </source>
</evidence>
<sequence>MILRQRAQALPAGVAPAAFRQCRCCKKSREANIPLHALRGSVRWCEGEDFDVAVAEEVLMLVIFDVLWFEDEEREEINFLNLLVIPKNPPDLRNWFGYCSK</sequence>
<dbReference type="Proteomes" id="UP001157006">
    <property type="component" value="Chromosome 2"/>
</dbReference>
<dbReference type="AlphaFoldDB" id="A0AAV0ZIV4"/>
<reference evidence="1 2" key="1">
    <citation type="submission" date="2023-01" db="EMBL/GenBank/DDBJ databases">
        <authorList>
            <person name="Kreplak J."/>
        </authorList>
    </citation>
    <scope>NUCLEOTIDE SEQUENCE [LARGE SCALE GENOMIC DNA]</scope>
</reference>
<proteinExistence type="predicted"/>
<name>A0AAV0ZIV4_VICFA</name>
<accession>A0AAV0ZIV4</accession>
<keyword evidence="2" id="KW-1185">Reference proteome</keyword>
<protein>
    <submittedName>
        <fullName evidence="1">Uncharacterized protein</fullName>
    </submittedName>
</protein>
<evidence type="ECO:0000313" key="2">
    <source>
        <dbReference type="Proteomes" id="UP001157006"/>
    </source>
</evidence>